<keyword evidence="1" id="KW-0732">Signal</keyword>
<feature type="chain" id="PRO_5002159577" evidence="1">
    <location>
        <begin position="22"/>
        <end position="202"/>
    </location>
</feature>
<name>A0A0C2YRE4_PARME</name>
<accession>A0A0C2YRE4</accession>
<reference evidence="2 3" key="1">
    <citation type="submission" date="2015-01" db="EMBL/GenBank/DDBJ databases">
        <title>Genome Sequence of Magnetospirillum magnetotacticum Strain MS-1.</title>
        <authorList>
            <person name="Marinov G.K."/>
            <person name="Smalley M.D."/>
            <person name="DeSalvo G."/>
        </authorList>
    </citation>
    <scope>NUCLEOTIDE SEQUENCE [LARGE SCALE GENOMIC DNA]</scope>
    <source>
        <strain evidence="2 3">MS-1</strain>
    </source>
</reference>
<dbReference type="Proteomes" id="UP000031971">
    <property type="component" value="Unassembled WGS sequence"/>
</dbReference>
<gene>
    <name evidence="2" type="ORF">CCC_00336</name>
</gene>
<proteinExistence type="predicted"/>
<dbReference type="InterPro" id="IPR045767">
    <property type="entry name" value="DUF6134"/>
</dbReference>
<feature type="signal peptide" evidence="1">
    <location>
        <begin position="1"/>
        <end position="21"/>
    </location>
</feature>
<dbReference type="OrthoDB" id="6086999at2"/>
<keyword evidence="3" id="KW-1185">Reference proteome</keyword>
<dbReference type="Pfam" id="PF19630">
    <property type="entry name" value="DUF6134"/>
    <property type="match status" value="1"/>
</dbReference>
<protein>
    <submittedName>
        <fullName evidence="2">Uncharacterized protein</fullName>
    </submittedName>
</protein>
<comment type="caution">
    <text evidence="2">The sequence shown here is derived from an EMBL/GenBank/DDBJ whole genome shotgun (WGS) entry which is preliminary data.</text>
</comment>
<organism evidence="2 3">
    <name type="scientific">Paramagnetospirillum magnetotacticum MS-1</name>
    <dbReference type="NCBI Taxonomy" id="272627"/>
    <lineage>
        <taxon>Bacteria</taxon>
        <taxon>Pseudomonadati</taxon>
        <taxon>Pseudomonadota</taxon>
        <taxon>Alphaproteobacteria</taxon>
        <taxon>Rhodospirillales</taxon>
        <taxon>Magnetospirillaceae</taxon>
        <taxon>Paramagnetospirillum</taxon>
    </lineage>
</organism>
<dbReference type="STRING" id="272627.CCC_00336"/>
<dbReference type="EMBL" id="JXSL01000030">
    <property type="protein sequence ID" value="KIL97275.1"/>
    <property type="molecule type" value="Genomic_DNA"/>
</dbReference>
<evidence type="ECO:0000313" key="3">
    <source>
        <dbReference type="Proteomes" id="UP000031971"/>
    </source>
</evidence>
<sequence length="202" mass="21835">MRMLAAILVIAALLGAAPVAAGQSAEFVVLRGGTPIGTHRAEVESVGDETRVHVSIALDVAFGPIPLYKYRHDSQEVWRDGRLTRLDSRTDDDGDILTLSVRSVGGGLRVEGATGVFTAPADTVPTSYWNPALATNRPLLDSQIGRLLDVIRVPLGPGRWRLEGELKLDIAYSPQGQWTGLSFRHKGADFVYVPRGLADNRP</sequence>
<dbReference type="RefSeq" id="WP_009871056.1">
    <property type="nucleotide sequence ID" value="NZ_JXSL01000030.1"/>
</dbReference>
<evidence type="ECO:0000313" key="2">
    <source>
        <dbReference type="EMBL" id="KIL97275.1"/>
    </source>
</evidence>
<evidence type="ECO:0000256" key="1">
    <source>
        <dbReference type="SAM" id="SignalP"/>
    </source>
</evidence>
<dbReference type="AlphaFoldDB" id="A0A0C2YRE4"/>